<gene>
    <name evidence="1" type="ORF">FKV24_015245</name>
</gene>
<comment type="caution">
    <text evidence="1">The sequence shown here is derived from an EMBL/GenBank/DDBJ whole genome shotgun (WGS) entry which is preliminary data.</text>
</comment>
<dbReference type="RefSeq" id="WP_141482995.1">
    <property type="nucleotide sequence ID" value="NZ_VICD02000262.1"/>
</dbReference>
<evidence type="ECO:0000313" key="1">
    <source>
        <dbReference type="EMBL" id="KAB8172195.1"/>
    </source>
</evidence>
<protein>
    <submittedName>
        <fullName evidence="1">Uncharacterized protein</fullName>
    </submittedName>
</protein>
<dbReference type="PROSITE" id="PS51257">
    <property type="entry name" value="PROKAR_LIPOPROTEIN"/>
    <property type="match status" value="1"/>
</dbReference>
<dbReference type="AlphaFoldDB" id="A0A508A579"/>
<evidence type="ECO:0000313" key="2">
    <source>
        <dbReference type="Proteomes" id="UP000320431"/>
    </source>
</evidence>
<sequence>MKCLVFLTAGALLACVQSAYAAIGIAPYVDCAEPEVIKVLAKNVSSVSITVEESSLPWSYSSRALVFVGYEISSGKATKLRQHRPVADYFGEVELESGGVIIGEISLSHLFVDYDEAHSSGDLIIFYEVDDSYSDKGAYIGGQGLLFIPKKKVFSSSCPSIIRSAGVAGRKQ</sequence>
<accession>A0A508A579</accession>
<organism evidence="1 2">
    <name type="scientific">Marilutibacter maris</name>
    <dbReference type="NCBI Taxonomy" id="1605891"/>
    <lineage>
        <taxon>Bacteria</taxon>
        <taxon>Pseudomonadati</taxon>
        <taxon>Pseudomonadota</taxon>
        <taxon>Gammaproteobacteria</taxon>
        <taxon>Lysobacterales</taxon>
        <taxon>Lysobacteraceae</taxon>
        <taxon>Marilutibacter</taxon>
    </lineage>
</organism>
<dbReference type="EMBL" id="VICD02000262">
    <property type="protein sequence ID" value="KAB8172195.1"/>
    <property type="molecule type" value="Genomic_DNA"/>
</dbReference>
<reference evidence="1 2" key="1">
    <citation type="submission" date="2019-10" db="EMBL/GenBank/DDBJ databases">
        <title>Lysobacter alkalisoli sp. nov., isolated from saline-alkaline soil.</title>
        <authorList>
            <person name="Sun J.-Q."/>
        </authorList>
    </citation>
    <scope>NUCLEOTIDE SEQUENCE [LARGE SCALE GENOMIC DNA]</scope>
    <source>
        <strain evidence="1 2">KCTC 42381</strain>
    </source>
</reference>
<name>A0A508A579_9GAMM</name>
<dbReference type="Proteomes" id="UP000320431">
    <property type="component" value="Unassembled WGS sequence"/>
</dbReference>
<proteinExistence type="predicted"/>